<evidence type="ECO:0000313" key="4">
    <source>
        <dbReference type="EMBL" id="MCW6512913.1"/>
    </source>
</evidence>
<organism evidence="4 5">
    <name type="scientific">Lichenifustis flavocetrariae</name>
    <dbReference type="NCBI Taxonomy" id="2949735"/>
    <lineage>
        <taxon>Bacteria</taxon>
        <taxon>Pseudomonadati</taxon>
        <taxon>Pseudomonadota</taxon>
        <taxon>Alphaproteobacteria</taxon>
        <taxon>Hyphomicrobiales</taxon>
        <taxon>Lichenihabitantaceae</taxon>
        <taxon>Lichenifustis</taxon>
    </lineage>
</organism>
<dbReference type="InterPro" id="IPR035919">
    <property type="entry name" value="EAL_sf"/>
</dbReference>
<dbReference type="SUPFAM" id="SSF55073">
    <property type="entry name" value="Nucleotide cyclase"/>
    <property type="match status" value="1"/>
</dbReference>
<dbReference type="CDD" id="cd01948">
    <property type="entry name" value="EAL"/>
    <property type="match status" value="1"/>
</dbReference>
<keyword evidence="1" id="KW-0812">Transmembrane</keyword>
<dbReference type="InterPro" id="IPR029787">
    <property type="entry name" value="Nucleotide_cyclase"/>
</dbReference>
<dbReference type="InterPro" id="IPR001633">
    <property type="entry name" value="EAL_dom"/>
</dbReference>
<feature type="domain" description="GGDEF" evidence="3">
    <location>
        <begin position="249"/>
        <end position="382"/>
    </location>
</feature>
<dbReference type="Pfam" id="PF00563">
    <property type="entry name" value="EAL"/>
    <property type="match status" value="1"/>
</dbReference>
<comment type="caution">
    <text evidence="4">The sequence shown here is derived from an EMBL/GenBank/DDBJ whole genome shotgun (WGS) entry which is preliminary data.</text>
</comment>
<proteinExistence type="predicted"/>
<keyword evidence="5" id="KW-1185">Reference proteome</keyword>
<dbReference type="Gene3D" id="3.30.70.270">
    <property type="match status" value="1"/>
</dbReference>
<keyword evidence="1" id="KW-0472">Membrane</keyword>
<dbReference type="Pfam" id="PF00990">
    <property type="entry name" value="GGDEF"/>
    <property type="match status" value="1"/>
</dbReference>
<evidence type="ECO:0000259" key="2">
    <source>
        <dbReference type="PROSITE" id="PS50883"/>
    </source>
</evidence>
<dbReference type="AlphaFoldDB" id="A0AA41Z4Q5"/>
<dbReference type="SMART" id="SM00052">
    <property type="entry name" value="EAL"/>
    <property type="match status" value="1"/>
</dbReference>
<dbReference type="PROSITE" id="PS50883">
    <property type="entry name" value="EAL"/>
    <property type="match status" value="1"/>
</dbReference>
<dbReference type="EMBL" id="JAMOIM010000074">
    <property type="protein sequence ID" value="MCW6512913.1"/>
    <property type="molecule type" value="Genomic_DNA"/>
</dbReference>
<keyword evidence="1" id="KW-1133">Transmembrane helix</keyword>
<dbReference type="InterPro" id="IPR043128">
    <property type="entry name" value="Rev_trsase/Diguanyl_cyclase"/>
</dbReference>
<reference evidence="4" key="1">
    <citation type="submission" date="2022-05" db="EMBL/GenBank/DDBJ databases">
        <authorList>
            <person name="Pankratov T."/>
        </authorList>
    </citation>
    <scope>NUCLEOTIDE SEQUENCE</scope>
    <source>
        <strain evidence="4">BP6-180914</strain>
    </source>
</reference>
<accession>A0AA41Z4Q5</accession>
<dbReference type="NCBIfam" id="TIGR00254">
    <property type="entry name" value="GGDEF"/>
    <property type="match status" value="1"/>
</dbReference>
<dbReference type="SUPFAM" id="SSF141868">
    <property type="entry name" value="EAL domain-like"/>
    <property type="match status" value="1"/>
</dbReference>
<protein>
    <submittedName>
        <fullName evidence="4">EAL domain-containing protein</fullName>
    </submittedName>
</protein>
<dbReference type="InterPro" id="IPR000160">
    <property type="entry name" value="GGDEF_dom"/>
</dbReference>
<feature type="domain" description="EAL" evidence="2">
    <location>
        <begin position="391"/>
        <end position="641"/>
    </location>
</feature>
<dbReference type="CDD" id="cd01949">
    <property type="entry name" value="GGDEF"/>
    <property type="match status" value="1"/>
</dbReference>
<name>A0AA41Z4Q5_9HYPH</name>
<dbReference type="Gene3D" id="3.20.20.450">
    <property type="entry name" value="EAL domain"/>
    <property type="match status" value="1"/>
</dbReference>
<sequence>MLGALSVAVIVGLAFFGLFGIERQLEARRNVVRLEQILINHNSADNFMDDVRADVLRALKIADGTNREGGDKILAEVKHHIDTVKTAISENLAAAPSADLRESYSRIAGLAEAFAPSGQHAVELALDDPIAGSANYERFRQTFTALESAMDDQREVLQKKLLGVRKDAALTAVRVENLIVAYSIIGVLLLALMTAVSVKIAQRITTELASSKEEANRLALHDTLTGLPNRAFLATHLAKALTQAEERDSMVAVLCLDLDRFKQVNDTLGHPTGDALLRAVADRLRTCLGESDIAARLGGDEFAIVQSRLGRVEEAGTLAQRVVDTLSKPYVILGHQIMIGASVGIALAPIDTNDAGELLKMADIALYRAKSDGRGLFRVFERGMDTKLQARRALELDLRAAIELQQFELHYQPLVDVVSGQISGLEALIRWRHPERGMIGPDEFIPLAEETGLIVPIGAWVLHQACTDASAWPGDVKIAVNVSPAQFKGPELVTAVLDALILSGLHPPRLELEITETALLSDASGTVAVLHELRAKGVRIAMDDFGTGYSSLGYLRSFPFDKIKIDRCFVREIETSADCKAIVRAVTSLGVSLGISTTAEGVETSAQLEHVRAEGCDQVQGYLFSRPVPAKDVMALLGHSMPALADETASALAA</sequence>
<dbReference type="InterPro" id="IPR052155">
    <property type="entry name" value="Biofilm_reg_signaling"/>
</dbReference>
<dbReference type="PANTHER" id="PTHR44757:SF2">
    <property type="entry name" value="BIOFILM ARCHITECTURE MAINTENANCE PROTEIN MBAA"/>
    <property type="match status" value="1"/>
</dbReference>
<dbReference type="SMART" id="SM00267">
    <property type="entry name" value="GGDEF"/>
    <property type="match status" value="1"/>
</dbReference>
<dbReference type="Proteomes" id="UP001165667">
    <property type="component" value="Unassembled WGS sequence"/>
</dbReference>
<evidence type="ECO:0000256" key="1">
    <source>
        <dbReference type="SAM" id="Phobius"/>
    </source>
</evidence>
<dbReference type="PANTHER" id="PTHR44757">
    <property type="entry name" value="DIGUANYLATE CYCLASE DGCP"/>
    <property type="match status" value="1"/>
</dbReference>
<evidence type="ECO:0000259" key="3">
    <source>
        <dbReference type="PROSITE" id="PS50887"/>
    </source>
</evidence>
<dbReference type="PROSITE" id="PS50887">
    <property type="entry name" value="GGDEF"/>
    <property type="match status" value="1"/>
</dbReference>
<dbReference type="RefSeq" id="WP_282589290.1">
    <property type="nucleotide sequence ID" value="NZ_JAMOIM010000074.1"/>
</dbReference>
<dbReference type="FunFam" id="3.20.20.450:FF:000001">
    <property type="entry name" value="Cyclic di-GMP phosphodiesterase yahA"/>
    <property type="match status" value="1"/>
</dbReference>
<evidence type="ECO:0000313" key="5">
    <source>
        <dbReference type="Proteomes" id="UP001165667"/>
    </source>
</evidence>
<gene>
    <name evidence="4" type="ORF">M8523_34125</name>
</gene>
<feature type="transmembrane region" description="Helical" evidence="1">
    <location>
        <begin position="179"/>
        <end position="198"/>
    </location>
</feature>